<proteinExistence type="predicted"/>
<evidence type="ECO:0000313" key="2">
    <source>
        <dbReference type="EMBL" id="MDC2960421.1"/>
    </source>
</evidence>
<dbReference type="RefSeq" id="WP_272178569.1">
    <property type="nucleotide sequence ID" value="NZ_JAQOSK010000022.1"/>
</dbReference>
<sequence length="87" mass="9491">MLALEWSALAVVVLRHLVRLLTLLCLARSQERREHQLLQFLAACPDNNAARRPVAEALRALQEVPGAAEPARGRSPRNRGATDGGNS</sequence>
<protein>
    <submittedName>
        <fullName evidence="2">Uncharacterized protein</fullName>
    </submittedName>
</protein>
<dbReference type="EMBL" id="JAQOSK010000022">
    <property type="protein sequence ID" value="MDC2960421.1"/>
    <property type="molecule type" value="Genomic_DNA"/>
</dbReference>
<name>A0ABT5G6W3_9ACTN</name>
<dbReference type="Proteomes" id="UP001221328">
    <property type="component" value="Unassembled WGS sequence"/>
</dbReference>
<keyword evidence="3" id="KW-1185">Reference proteome</keyword>
<evidence type="ECO:0000313" key="3">
    <source>
        <dbReference type="Proteomes" id="UP001221328"/>
    </source>
</evidence>
<reference evidence="2 3" key="1">
    <citation type="journal article" date="2015" name="Int. J. Syst. Evol. Microbiol.">
        <title>Streptomyces gilvifuscus sp. nov., an actinomycete that produces antibacterial compounds isolated from soil.</title>
        <authorList>
            <person name="Nguyen T.M."/>
            <person name="Kim J."/>
        </authorList>
    </citation>
    <scope>NUCLEOTIDE SEQUENCE [LARGE SCALE GENOMIC DNA]</scope>
    <source>
        <strain evidence="2 3">T113</strain>
    </source>
</reference>
<organism evidence="2 3">
    <name type="scientific">Streptomyces gilvifuscus</name>
    <dbReference type="NCBI Taxonomy" id="1550617"/>
    <lineage>
        <taxon>Bacteria</taxon>
        <taxon>Bacillati</taxon>
        <taxon>Actinomycetota</taxon>
        <taxon>Actinomycetes</taxon>
        <taxon>Kitasatosporales</taxon>
        <taxon>Streptomycetaceae</taxon>
        <taxon>Streptomyces</taxon>
    </lineage>
</organism>
<comment type="caution">
    <text evidence="2">The sequence shown here is derived from an EMBL/GenBank/DDBJ whole genome shotgun (WGS) entry which is preliminary data.</text>
</comment>
<accession>A0ABT5G6W3</accession>
<evidence type="ECO:0000256" key="1">
    <source>
        <dbReference type="SAM" id="MobiDB-lite"/>
    </source>
</evidence>
<gene>
    <name evidence="2" type="ORF">PO587_38960</name>
</gene>
<feature type="region of interest" description="Disordered" evidence="1">
    <location>
        <begin position="63"/>
        <end position="87"/>
    </location>
</feature>